<dbReference type="InParanoid" id="B8LU66"/>
<protein>
    <submittedName>
        <fullName evidence="2">Uncharacterized protein</fullName>
    </submittedName>
</protein>
<feature type="compositionally biased region" description="Basic residues" evidence="1">
    <location>
        <begin position="51"/>
        <end position="60"/>
    </location>
</feature>
<gene>
    <name evidence="2" type="ORF">TSTA_060330</name>
</gene>
<dbReference type="RefSeq" id="XP_002339925.1">
    <property type="nucleotide sequence ID" value="XM_002339884.1"/>
</dbReference>
<dbReference type="OrthoDB" id="4220501at2759"/>
<dbReference type="GeneID" id="8107378"/>
<feature type="compositionally biased region" description="Polar residues" evidence="1">
    <location>
        <begin position="36"/>
        <end position="46"/>
    </location>
</feature>
<keyword evidence="3" id="KW-1185">Reference proteome</keyword>
<dbReference type="Proteomes" id="UP000001745">
    <property type="component" value="Unassembled WGS sequence"/>
</dbReference>
<dbReference type="HOGENOM" id="CLU_099563_0_0_1"/>
<evidence type="ECO:0000313" key="2">
    <source>
        <dbReference type="EMBL" id="EED22538.1"/>
    </source>
</evidence>
<sequence>MKEIQAAKPEFMNCSIKKSRKLLKPLLSIQEDMTSDKSPTQRSISELSRRSAPKRKRKQNPNHSIQPPLKKARYAMPARSCSDKPIPSIEKESYLQRDIIFEEDDPGCEVHSTPVFIRAGVLVGFWYADMNGNGMRPVYCLVKRDLEFAYRKGKKFISVRYYDFDPLDRFGDWMGDDAEDENAMSPKMVKMWAQNMWKHRNYAGSRDMTLEDLTSFDNQSMLDSDWEGSNLPGV</sequence>
<evidence type="ECO:0000313" key="3">
    <source>
        <dbReference type="Proteomes" id="UP000001745"/>
    </source>
</evidence>
<name>B8LU66_TALSN</name>
<dbReference type="VEuPathDB" id="FungiDB:TSTA_060330"/>
<accession>B8LU66</accession>
<dbReference type="PhylomeDB" id="B8LU66"/>
<feature type="region of interest" description="Disordered" evidence="1">
    <location>
        <begin position="28"/>
        <end position="87"/>
    </location>
</feature>
<reference evidence="3" key="1">
    <citation type="journal article" date="2015" name="Genome Announc.">
        <title>Genome sequence of the AIDS-associated pathogen Penicillium marneffei (ATCC18224) and its near taxonomic relative Talaromyces stipitatus (ATCC10500).</title>
        <authorList>
            <person name="Nierman W.C."/>
            <person name="Fedorova-Abrams N.D."/>
            <person name="Andrianopoulos A."/>
        </authorList>
    </citation>
    <scope>NUCLEOTIDE SEQUENCE [LARGE SCALE GENOMIC DNA]</scope>
    <source>
        <strain evidence="3">ATCC 10500 / CBS 375.48 / QM 6759 / NRRL 1006</strain>
    </source>
</reference>
<evidence type="ECO:0000256" key="1">
    <source>
        <dbReference type="SAM" id="MobiDB-lite"/>
    </source>
</evidence>
<organism evidence="2 3">
    <name type="scientific">Talaromyces stipitatus (strain ATCC 10500 / CBS 375.48 / QM 6759 / NRRL 1006)</name>
    <name type="common">Penicillium stipitatum</name>
    <dbReference type="NCBI Taxonomy" id="441959"/>
    <lineage>
        <taxon>Eukaryota</taxon>
        <taxon>Fungi</taxon>
        <taxon>Dikarya</taxon>
        <taxon>Ascomycota</taxon>
        <taxon>Pezizomycotina</taxon>
        <taxon>Eurotiomycetes</taxon>
        <taxon>Eurotiomycetidae</taxon>
        <taxon>Eurotiales</taxon>
        <taxon>Trichocomaceae</taxon>
        <taxon>Talaromyces</taxon>
        <taxon>Talaromyces sect. Talaromyces</taxon>
    </lineage>
</organism>
<proteinExistence type="predicted"/>
<dbReference type="AlphaFoldDB" id="B8LU66"/>
<dbReference type="EMBL" id="EQ962652">
    <property type="protein sequence ID" value="EED22538.1"/>
    <property type="molecule type" value="Genomic_DNA"/>
</dbReference>